<gene>
    <name evidence="4" type="ORF">GXW71_06360</name>
</gene>
<protein>
    <submittedName>
        <fullName evidence="4">Autotransporter outer membrane beta-barrel domain-containing protein</fullName>
    </submittedName>
</protein>
<keyword evidence="5" id="KW-1185">Reference proteome</keyword>
<dbReference type="EMBL" id="JAAGBB010000006">
    <property type="protein sequence ID" value="MBR0663977.1"/>
    <property type="molecule type" value="Genomic_DNA"/>
</dbReference>
<dbReference type="PROSITE" id="PS51208">
    <property type="entry name" value="AUTOTRANSPORTER"/>
    <property type="match status" value="1"/>
</dbReference>
<evidence type="ECO:0000313" key="5">
    <source>
        <dbReference type="Proteomes" id="UP001196870"/>
    </source>
</evidence>
<dbReference type="InterPro" id="IPR012332">
    <property type="entry name" value="Autotransporter_pectin_lyase_C"/>
</dbReference>
<dbReference type="RefSeq" id="WP_211851581.1">
    <property type="nucleotide sequence ID" value="NZ_JAAGBB010000006.1"/>
</dbReference>
<dbReference type="NCBIfam" id="TIGR02601">
    <property type="entry name" value="autotrns_rpt"/>
    <property type="match status" value="6"/>
</dbReference>
<dbReference type="CDD" id="cd01344">
    <property type="entry name" value="PL2_Passenger_AT"/>
    <property type="match status" value="1"/>
</dbReference>
<evidence type="ECO:0000259" key="3">
    <source>
        <dbReference type="PROSITE" id="PS51208"/>
    </source>
</evidence>
<dbReference type="SUPFAM" id="SSF51126">
    <property type="entry name" value="Pectin lyase-like"/>
    <property type="match status" value="2"/>
</dbReference>
<name>A0ABS5EUL3_9PROT</name>
<dbReference type="PANTHER" id="PTHR35037">
    <property type="entry name" value="C-TERMINAL REGION OF AIDA-LIKE PROTEIN"/>
    <property type="match status" value="1"/>
</dbReference>
<dbReference type="Pfam" id="PF18883">
    <property type="entry name" value="AC_1"/>
    <property type="match status" value="1"/>
</dbReference>
<accession>A0ABS5EUL3</accession>
<keyword evidence="1 2" id="KW-0732">Signal</keyword>
<dbReference type="Pfam" id="PF03797">
    <property type="entry name" value="Autotransporter"/>
    <property type="match status" value="1"/>
</dbReference>
<comment type="caution">
    <text evidence="4">The sequence shown here is derived from an EMBL/GenBank/DDBJ whole genome shotgun (WGS) entry which is preliminary data.</text>
</comment>
<reference evidence="5" key="1">
    <citation type="journal article" date="2021" name="Syst. Appl. Microbiol.">
        <title>Roseomonas hellenica sp. nov., isolated from roots of wild-growing Alkanna tinctoria.</title>
        <authorList>
            <person name="Rat A."/>
            <person name="Naranjo H.D."/>
            <person name="Lebbe L."/>
            <person name="Cnockaert M."/>
            <person name="Krigas N."/>
            <person name="Grigoriadou K."/>
            <person name="Maloupa E."/>
            <person name="Willems A."/>
        </authorList>
    </citation>
    <scope>NUCLEOTIDE SEQUENCE [LARGE SCALE GENOMIC DNA]</scope>
    <source>
        <strain evidence="5">LMG 31523</strain>
    </source>
</reference>
<dbReference type="InterPro" id="IPR005546">
    <property type="entry name" value="Autotransporte_beta"/>
</dbReference>
<feature type="signal peptide" evidence="2">
    <location>
        <begin position="1"/>
        <end position="41"/>
    </location>
</feature>
<evidence type="ECO:0000256" key="2">
    <source>
        <dbReference type="SAM" id="SignalP"/>
    </source>
</evidence>
<dbReference type="SMART" id="SM00869">
    <property type="entry name" value="Autotransporter"/>
    <property type="match status" value="1"/>
</dbReference>
<proteinExistence type="predicted"/>
<dbReference type="InterPro" id="IPR011050">
    <property type="entry name" value="Pectin_lyase_fold/virulence"/>
</dbReference>
<feature type="chain" id="PRO_5047408613" evidence="2">
    <location>
        <begin position="42"/>
        <end position="1291"/>
    </location>
</feature>
<dbReference type="Gene3D" id="2.40.128.130">
    <property type="entry name" value="Autotransporter beta-domain"/>
    <property type="match status" value="1"/>
</dbReference>
<dbReference type="InterPro" id="IPR006315">
    <property type="entry name" value="OM_autotransptr_brl_dom"/>
</dbReference>
<sequence>MDASVDAGSAGPWVTRRARLLAGASGAALAIACWLAPPVAAADYTADSDATLRAAITAANGSPDASSTITLTGSFAVLSQLTPPGRQITIVAQGFTLSGLDNAAGAGGSIAFGSTFPSGTLTIFGTLVGGAGTGGNGGTGLSVNSGSLTATGTIVNNGTITGGASSGGTGGTGAATTNGVALVNNGTITGGVSSTTGGGVGAQIGNAGTLVNNGTIRGGIGQTAGGQGVVLAGTSRPATLLNAGTILGGSDVTGTVGAAAIRVTALNTVTNLITNTGRIEGGAGAVAIFASAPGVNLAVINSGAIRAGAGQADAIQFGSTGTGTLELQPGSVIVGNVVAGSGVNDTLRLAGTGAAILDGAIGDGGQYRGFDIVQKTGAGTWILTGDSTVTSAFQLQDGTLQIGNGGTSGNLAGAIANAGTLVFNRSDTLTHTGLISGTGAVQQSGTGTTILSGANTYTGGTTINAGTLAIAQDAALGAAAGALAFNGGALRFDAGFDLSATRAISIATGGGTIDTNGFTTTIAQVITGTGALTVAGGGTLILTGANTHAGGTILTRGTLAIAQDAALGAATGPLTFNGGTLRFDAGFTVAASRAVGITAAGGTVDSNGQTATVAGAIAGPGGLTITGGGTVILTGASSYTGGTTIAAGTLQLGAGGTSGSITGNVLNNGTLTFNRSDGVIFAGAISGTGAVRQDGTGTTILTGENTYTGGTTITQGTLQLGNGGTSGSILGNVVNNSLHSLVFNRSNTLVFPGVISGTGAVRQEGTGTTVLTGANTYSGPTSVNAGTLQAGATNTFSPASAVTVASTGTLALAGFDQTVAGLTNAGLVTLGGAPGTRLTVAGNYVGQGGILALNTVLGGDSSATDRLVIQGGTATGDTRVRVTNIGGPGALTTEGIQVVQVANGGSTAAGAFRLDTRVAAGAFEYQLFRGGNASADDWYLRSFLTDTPVSPGTPALPGSPGIPLYRPEVPLYAPVAALGRQMGLATLASIGSLHERVGEQENIRDLAGASPYANGAWARAFGERARSRWDGPAASRATGNLVGLQAGFDILRTNPYAGGHRDHAGIYVAYTDYNAPNVSGFAVGRQQRVGRLLMSGPSVGAYWTHFGPSGWYVDAVFQANWFDVKASSDFGAGISTNGTGYAASLEAGYPIRFGQAGRWQIEPQAQVIWQSVSVDRARDQFSSVDWDEDDAVTGRLGARLQYTGRDERTLWQPYAKVNLWHAFSGSDRIRFGSSAPIESSFGETALEVGAGITARVNQTTSFYAHADYRWSLGGDSRQTATQGSIGIRFNW</sequence>
<dbReference type="Proteomes" id="UP001196870">
    <property type="component" value="Unassembled WGS sequence"/>
</dbReference>
<organism evidence="4 5">
    <name type="scientific">Plastoroseomonas hellenica</name>
    <dbReference type="NCBI Taxonomy" id="2687306"/>
    <lineage>
        <taxon>Bacteria</taxon>
        <taxon>Pseudomonadati</taxon>
        <taxon>Pseudomonadota</taxon>
        <taxon>Alphaproteobacteria</taxon>
        <taxon>Acetobacterales</taxon>
        <taxon>Acetobacteraceae</taxon>
        <taxon>Plastoroseomonas</taxon>
    </lineage>
</organism>
<dbReference type="Gene3D" id="2.160.20.20">
    <property type="match status" value="1"/>
</dbReference>
<dbReference type="InterPro" id="IPR036709">
    <property type="entry name" value="Autotransporte_beta_dom_sf"/>
</dbReference>
<dbReference type="InterPro" id="IPR043990">
    <property type="entry name" value="AC_1"/>
</dbReference>
<dbReference type="InterPro" id="IPR013425">
    <property type="entry name" value="Autotrns_rpt"/>
</dbReference>
<evidence type="ECO:0000313" key="4">
    <source>
        <dbReference type="EMBL" id="MBR0663977.1"/>
    </source>
</evidence>
<feature type="domain" description="Autotransporter" evidence="3">
    <location>
        <begin position="1009"/>
        <end position="1291"/>
    </location>
</feature>
<dbReference type="PANTHER" id="PTHR35037:SF3">
    <property type="entry name" value="C-TERMINAL REGION OF AIDA-LIKE PROTEIN"/>
    <property type="match status" value="1"/>
</dbReference>
<evidence type="ECO:0000256" key="1">
    <source>
        <dbReference type="ARBA" id="ARBA00022729"/>
    </source>
</evidence>
<dbReference type="NCBIfam" id="TIGR01414">
    <property type="entry name" value="autotrans_barl"/>
    <property type="match status" value="1"/>
</dbReference>
<dbReference type="SUPFAM" id="SSF103515">
    <property type="entry name" value="Autotransporter"/>
    <property type="match status" value="1"/>
</dbReference>
<dbReference type="InterPro" id="IPR051551">
    <property type="entry name" value="Autotransporter_adhesion"/>
</dbReference>
<dbReference type="Pfam" id="PF12951">
    <property type="entry name" value="PATR"/>
    <property type="match status" value="6"/>
</dbReference>